<evidence type="ECO:0000313" key="3">
    <source>
        <dbReference type="Proteomes" id="UP000838160"/>
    </source>
</evidence>
<dbReference type="RefSeq" id="WP_237487186.1">
    <property type="nucleotide sequence ID" value="NZ_CAKLCM010000004.1"/>
</dbReference>
<evidence type="ECO:0000259" key="1">
    <source>
        <dbReference type="Pfam" id="PF12571"/>
    </source>
</evidence>
<dbReference type="EMBL" id="CAKLCM010000004">
    <property type="protein sequence ID" value="CAH0531149.1"/>
    <property type="molecule type" value="Genomic_DNA"/>
</dbReference>
<gene>
    <name evidence="2" type="ORF">VHP8226_04125</name>
</gene>
<dbReference type="Pfam" id="PF12571">
    <property type="entry name" value="Phage_tail_fib"/>
    <property type="match status" value="1"/>
</dbReference>
<accession>A0ABM8ZP69</accession>
<dbReference type="InterPro" id="IPR011050">
    <property type="entry name" value="Pectin_lyase_fold/virulence"/>
</dbReference>
<dbReference type="InterPro" id="IPR022225">
    <property type="entry name" value="Phage_tail_fibre_N"/>
</dbReference>
<dbReference type="Proteomes" id="UP000838160">
    <property type="component" value="Unassembled WGS sequence"/>
</dbReference>
<feature type="domain" description="Phage tail fibre protein N-terminal" evidence="1">
    <location>
        <begin position="10"/>
        <end position="163"/>
    </location>
</feature>
<name>A0ABM8ZP69_9VIBR</name>
<organism evidence="2 3">
    <name type="scientific">Vibrio hippocampi</name>
    <dbReference type="NCBI Taxonomy" id="654686"/>
    <lineage>
        <taxon>Bacteria</taxon>
        <taxon>Pseudomonadati</taxon>
        <taxon>Pseudomonadota</taxon>
        <taxon>Gammaproteobacteria</taxon>
        <taxon>Vibrionales</taxon>
        <taxon>Vibrionaceae</taxon>
        <taxon>Vibrio</taxon>
    </lineage>
</organism>
<evidence type="ECO:0000313" key="2">
    <source>
        <dbReference type="EMBL" id="CAH0531149.1"/>
    </source>
</evidence>
<comment type="caution">
    <text evidence="2">The sequence shown here is derived from an EMBL/GenBank/DDBJ whole genome shotgun (WGS) entry which is preliminary data.</text>
</comment>
<keyword evidence="3" id="KW-1185">Reference proteome</keyword>
<protein>
    <recommendedName>
        <fullName evidence="1">Phage tail fibre protein N-terminal domain-containing protein</fullName>
    </recommendedName>
</protein>
<proteinExistence type="predicted"/>
<sequence>MTNLVPENEQQYGSILTVLGENAEQNGKLLNKQVEFTHIAFGDANDTYVQPDRKAQALVNELHRIPVNSVDVLQPTPDSVPILKVEAILPDDINDVVIREFAAVATFNGQTYFHAIGNCARVYVPKPINNGNVSNPVTLEMTFVITSADPIVEMDPNVVTASRAWSFDNLVPAMRGDESDDELDKRHGSDQVAFRRSIETPYVSIANRLRAQKLNLVGDLKAPDDNTGDVGQIFQEFLEFGGKKLEIPDGLFRFVTPVLIHGSSGFSIETFGPENTIFTAGSDLLMDTNRLVSLDVNLPDEYAKRAIFHITQFDGENGRPGKAARNHLFSGIGFDFRGTPAEKLASLVASPNMAHSQFMNVAARGALSIYEAWNLSDNTSNHYHLLFKGARSIDCVHHIKNAFKESASTSFGTTWILDDNSISRCKYGYELFGLNYSTIRDSSVDNQLNGAYAVDVYKGRGITIRNVGVETRLHHIDETTGGGILRADNTNIDISSGFFVGGDRDGKGTGDISDYDDGSGNVSDSLFVIKNKSVIKWDVPTIDVRKGVAATPRWPIYVEGDSRLEFVQAQDGFGDVLADFDVKDTSTVEVTRNDGSKSVIFGPDVNSKFIRMSHYVADYFDNERFVAENESIDNAVETMTYRVNFGELGLDDYTVLGMPEDWAFGQLQVTATDLYVTQEIILTKDTSPVYRRISVDRGQNWKAWVSLG</sequence>
<reference evidence="2" key="1">
    <citation type="submission" date="2021-12" db="EMBL/GenBank/DDBJ databases">
        <authorList>
            <person name="Rodrigo-Torres L."/>
            <person name="Arahal R. D."/>
            <person name="Lucena T."/>
        </authorList>
    </citation>
    <scope>NUCLEOTIDE SEQUENCE</scope>
    <source>
        <strain evidence="2">CECT 8226</strain>
    </source>
</reference>
<dbReference type="SUPFAM" id="SSF51126">
    <property type="entry name" value="Pectin lyase-like"/>
    <property type="match status" value="1"/>
</dbReference>